<dbReference type="PANTHER" id="PTHR43649:SF33">
    <property type="entry name" value="POLYGALACTURONAN_RHAMNOGALACTURONAN-BINDING PROTEIN YTCQ"/>
    <property type="match status" value="1"/>
</dbReference>
<dbReference type="PANTHER" id="PTHR43649">
    <property type="entry name" value="ARABINOSE-BINDING PROTEIN-RELATED"/>
    <property type="match status" value="1"/>
</dbReference>
<name>A0ABV6JNG1_9PROT</name>
<keyword evidence="6" id="KW-0564">Palmitate</keyword>
<dbReference type="Gene3D" id="3.40.190.10">
    <property type="entry name" value="Periplasmic binding protein-like II"/>
    <property type="match status" value="2"/>
</dbReference>
<dbReference type="CDD" id="cd13585">
    <property type="entry name" value="PBP2_TMBP_like"/>
    <property type="match status" value="1"/>
</dbReference>
<dbReference type="InterPro" id="IPR006059">
    <property type="entry name" value="SBP"/>
</dbReference>
<evidence type="ECO:0000256" key="6">
    <source>
        <dbReference type="ARBA" id="ARBA00023139"/>
    </source>
</evidence>
<evidence type="ECO:0000313" key="9">
    <source>
        <dbReference type="Proteomes" id="UP001589865"/>
    </source>
</evidence>
<dbReference type="SUPFAM" id="SSF53850">
    <property type="entry name" value="Periplasmic binding protein-like II"/>
    <property type="match status" value="1"/>
</dbReference>
<reference evidence="8 9" key="1">
    <citation type="submission" date="2024-09" db="EMBL/GenBank/DDBJ databases">
        <authorList>
            <person name="Sun Q."/>
            <person name="Mori K."/>
        </authorList>
    </citation>
    <scope>NUCLEOTIDE SEQUENCE [LARGE SCALE GENOMIC DNA]</scope>
    <source>
        <strain evidence="8 9">TBRC 5777</strain>
    </source>
</reference>
<accession>A0ABV6JNG1</accession>
<gene>
    <name evidence="8" type="ORF">ACFFGY_03200</name>
</gene>
<comment type="subcellular location">
    <subcellularLocation>
        <location evidence="1">Periplasm</location>
    </subcellularLocation>
</comment>
<evidence type="ECO:0000313" key="8">
    <source>
        <dbReference type="EMBL" id="MFC0407239.1"/>
    </source>
</evidence>
<evidence type="ECO:0000256" key="7">
    <source>
        <dbReference type="ARBA" id="ARBA00023288"/>
    </source>
</evidence>
<dbReference type="EMBL" id="JBHLUN010000002">
    <property type="protein sequence ID" value="MFC0407239.1"/>
    <property type="molecule type" value="Genomic_DNA"/>
</dbReference>
<dbReference type="Pfam" id="PF01547">
    <property type="entry name" value="SBP_bac_1"/>
    <property type="match status" value="1"/>
</dbReference>
<comment type="similarity">
    <text evidence="2">Belongs to the bacterial solute-binding protein 1 family.</text>
</comment>
<protein>
    <submittedName>
        <fullName evidence="8">ABC transporter substrate-binding protein</fullName>
    </submittedName>
</protein>
<keyword evidence="7" id="KW-0449">Lipoprotein</keyword>
<evidence type="ECO:0000256" key="3">
    <source>
        <dbReference type="ARBA" id="ARBA00022475"/>
    </source>
</evidence>
<comment type="caution">
    <text evidence="8">The sequence shown here is derived from an EMBL/GenBank/DDBJ whole genome shotgun (WGS) entry which is preliminary data.</text>
</comment>
<keyword evidence="5" id="KW-0472">Membrane</keyword>
<organism evidence="8 9">
    <name type="scientific">Roseomonas elaeocarpi</name>
    <dbReference type="NCBI Taxonomy" id="907779"/>
    <lineage>
        <taxon>Bacteria</taxon>
        <taxon>Pseudomonadati</taxon>
        <taxon>Pseudomonadota</taxon>
        <taxon>Alphaproteobacteria</taxon>
        <taxon>Acetobacterales</taxon>
        <taxon>Roseomonadaceae</taxon>
        <taxon>Roseomonas</taxon>
    </lineage>
</organism>
<keyword evidence="4" id="KW-0732">Signal</keyword>
<dbReference type="Proteomes" id="UP001589865">
    <property type="component" value="Unassembled WGS sequence"/>
</dbReference>
<proteinExistence type="inferred from homology"/>
<dbReference type="RefSeq" id="WP_377042932.1">
    <property type="nucleotide sequence ID" value="NZ_JBHLUN010000002.1"/>
</dbReference>
<evidence type="ECO:0000256" key="1">
    <source>
        <dbReference type="ARBA" id="ARBA00004418"/>
    </source>
</evidence>
<evidence type="ECO:0000256" key="2">
    <source>
        <dbReference type="ARBA" id="ARBA00008520"/>
    </source>
</evidence>
<keyword evidence="9" id="KW-1185">Reference proteome</keyword>
<dbReference type="InterPro" id="IPR050490">
    <property type="entry name" value="Bact_solute-bd_prot1"/>
</dbReference>
<evidence type="ECO:0000256" key="4">
    <source>
        <dbReference type="ARBA" id="ARBA00022729"/>
    </source>
</evidence>
<sequence>MRRRHLLGGAVSAAMIPTFLRAPARAQGTAGFDWRRHDGQTVNLLLNNHPWSQAMRDMVAEFTTKTGIRTRLEVFNEEQFRARLSTLMQGRSADVDVFMSLTSREGAVFQRAGWYADLAPMIADRAMTVPDFDYDDFAASIRQASTFGQQVVAVPINQEGPLFYWRKDVFERLGIGEPQYLEDIPAAAATIKAKGGEIGPWAARGLRGVLPYSFAGFVYNSGGSFATPDGKPGLSQPNSVRGLELYANLLKDYGPPGALNHTFTQVIELLGQGRVAMTHESSNEFANILRFTGRADDLGVKPLPPGRQSGVSKPVAIGWTLAISNFSKRQPAAWTFLQWATGREVQVKLVQAGVAPPRASVFQGPAFESWAREVPIRRAWADALVYLGQHGTGVYQSPTDRVPEARDLIGGAVQQVVLGRATPEEAARSADAELAKLQ</sequence>
<keyword evidence="3" id="KW-1003">Cell membrane</keyword>
<evidence type="ECO:0000256" key="5">
    <source>
        <dbReference type="ARBA" id="ARBA00023136"/>
    </source>
</evidence>